<feature type="compositionally biased region" description="Basic residues" evidence="1">
    <location>
        <begin position="1"/>
        <end position="25"/>
    </location>
</feature>
<feature type="compositionally biased region" description="Polar residues" evidence="1">
    <location>
        <begin position="258"/>
        <end position="267"/>
    </location>
</feature>
<feature type="non-terminal residue" evidence="2">
    <location>
        <position position="1"/>
    </location>
</feature>
<organism evidence="2 3">
    <name type="scientific">Electrophorus voltai</name>
    <dbReference type="NCBI Taxonomy" id="2609070"/>
    <lineage>
        <taxon>Eukaryota</taxon>
        <taxon>Metazoa</taxon>
        <taxon>Chordata</taxon>
        <taxon>Craniata</taxon>
        <taxon>Vertebrata</taxon>
        <taxon>Euteleostomi</taxon>
        <taxon>Actinopterygii</taxon>
        <taxon>Neopterygii</taxon>
        <taxon>Teleostei</taxon>
        <taxon>Ostariophysi</taxon>
        <taxon>Gymnotiformes</taxon>
        <taxon>Gymnotoidei</taxon>
        <taxon>Gymnotidae</taxon>
        <taxon>Electrophorus</taxon>
    </lineage>
</organism>
<name>A0AAD9DQU4_9TELE</name>
<protein>
    <submittedName>
        <fullName evidence="2">Uncharacterized protein</fullName>
    </submittedName>
</protein>
<comment type="caution">
    <text evidence="2">The sequence shown here is derived from an EMBL/GenBank/DDBJ whole genome shotgun (WGS) entry which is preliminary data.</text>
</comment>
<dbReference type="Proteomes" id="UP001239994">
    <property type="component" value="Unassembled WGS sequence"/>
</dbReference>
<feature type="region of interest" description="Disordered" evidence="1">
    <location>
        <begin position="186"/>
        <end position="268"/>
    </location>
</feature>
<sequence length="373" mass="39644">SERHRNTNRPRILGKGKRKGNKGSKHPSTAHTGKPPVLLGTLLTPTRGLASWIFNEVGTRLTILGGGPIYGQGSDSAESCRDQPDYEKWHSDVDSAGCYSPYLEDYRGYAGYEEKGECSDVSLQSDMGSVREGNIPMKVEEDPHRDLPSHSDAKGSGNDEPSVPKAPPKALPGVRCLRASSLPWVASREVSSEEDTPLPKVKGPRAHAPMPKPRGGKKAATPLPALEPGNTAGAVPNAHAPKSGQPSLPKMAKDSPPQAGQSPNQPMTCGLAGVPSPFPGLFNMCGVVHVPVPVMLNVPVTLSPFVSVPIPVSVCVPVSVIVLIPVLPLLSCSRWPVVGYPALLYHCLALVSGPQPDRLVRQELRPWWGGSVT</sequence>
<dbReference type="EMBL" id="JAROKS010000022">
    <property type="protein sequence ID" value="KAK1789813.1"/>
    <property type="molecule type" value="Genomic_DNA"/>
</dbReference>
<gene>
    <name evidence="2" type="ORF">P4O66_015688</name>
</gene>
<dbReference type="AlphaFoldDB" id="A0AAD9DQU4"/>
<evidence type="ECO:0000313" key="2">
    <source>
        <dbReference type="EMBL" id="KAK1789813.1"/>
    </source>
</evidence>
<feature type="region of interest" description="Disordered" evidence="1">
    <location>
        <begin position="1"/>
        <end position="36"/>
    </location>
</feature>
<keyword evidence="3" id="KW-1185">Reference proteome</keyword>
<accession>A0AAD9DQU4</accession>
<feature type="compositionally biased region" description="Basic and acidic residues" evidence="1">
    <location>
        <begin position="139"/>
        <end position="153"/>
    </location>
</feature>
<evidence type="ECO:0000256" key="1">
    <source>
        <dbReference type="SAM" id="MobiDB-lite"/>
    </source>
</evidence>
<feature type="region of interest" description="Disordered" evidence="1">
    <location>
        <begin position="139"/>
        <end position="174"/>
    </location>
</feature>
<proteinExistence type="predicted"/>
<evidence type="ECO:0000313" key="3">
    <source>
        <dbReference type="Proteomes" id="UP001239994"/>
    </source>
</evidence>
<reference evidence="2" key="1">
    <citation type="submission" date="2023-03" db="EMBL/GenBank/DDBJ databases">
        <title>Electrophorus voltai genome.</title>
        <authorList>
            <person name="Bian C."/>
        </authorList>
    </citation>
    <scope>NUCLEOTIDE SEQUENCE</scope>
    <source>
        <strain evidence="2">CB-2022</strain>
        <tissue evidence="2">Muscle</tissue>
    </source>
</reference>
<feature type="non-terminal residue" evidence="2">
    <location>
        <position position="373"/>
    </location>
</feature>